<gene>
    <name evidence="4" type="ORF">JN03_0061</name>
    <name evidence="2" type="ORF">MHSN_03165</name>
    <name evidence="5" type="ORF">NMG93_03395</name>
    <name evidence="3" type="ORF">QJ129_00265</name>
</gene>
<dbReference type="EMBL" id="JASBCP010000001">
    <property type="protein sequence ID" value="MDI3047702.1"/>
    <property type="molecule type" value="Genomic_DNA"/>
</dbReference>
<evidence type="ECO:0008006" key="8">
    <source>
        <dbReference type="Google" id="ProtNLM"/>
    </source>
</evidence>
<keyword evidence="1" id="KW-0812">Transmembrane</keyword>
<reference evidence="2 6" key="1">
    <citation type="submission" date="2014-06" db="EMBL/GenBank/DDBJ databases">
        <title>The Whole Genome Sequence of Mycoplasma hyosynoviae strain ATCC 27095.</title>
        <authorList>
            <person name="Calcutt M.J."/>
            <person name="Foecking M.F."/>
        </authorList>
    </citation>
    <scope>NUCLEOTIDE SEQUENCE [LARGE SCALE GENOMIC DNA]</scope>
    <source>
        <strain evidence="2 6">M60</strain>
    </source>
</reference>
<dbReference type="RefSeq" id="WP_036443722.1">
    <property type="nucleotide sequence ID" value="NZ_CP008748.1"/>
</dbReference>
<reference evidence="4 7" key="2">
    <citation type="submission" date="2019-03" db="EMBL/GenBank/DDBJ databases">
        <title>Genomic Encyclopedia of Archaeal and Bacterial Type Strains, Phase II (KMG-II): from individual species to whole genera.</title>
        <authorList>
            <person name="Goeker M."/>
        </authorList>
    </citation>
    <scope>NUCLEOTIDE SEQUENCE [LARGE SCALE GENOMIC DNA]</scope>
    <source>
        <strain evidence="4 7">ATCC 25591</strain>
    </source>
</reference>
<dbReference type="EMBL" id="CP101127">
    <property type="protein sequence ID" value="UTO25890.1"/>
    <property type="molecule type" value="Genomic_DNA"/>
</dbReference>
<keyword evidence="1" id="KW-0472">Membrane</keyword>
<dbReference type="OrthoDB" id="398866at2"/>
<dbReference type="Proteomes" id="UP000264882">
    <property type="component" value="Chromosome"/>
</dbReference>
<name>A0A063YIQ1_9BACT</name>
<reference evidence="3" key="4">
    <citation type="submission" date="2023-04" db="EMBL/GenBank/DDBJ databases">
        <title>Genomes of recent Mycoplasma hyosynoviae isolates 2023.</title>
        <authorList>
            <person name="Spergser J."/>
        </authorList>
    </citation>
    <scope>NUCLEOTIDE SEQUENCE</scope>
    <source>
        <strain evidence="3">SN1J23N</strain>
    </source>
</reference>
<accession>A0A063YIQ1</accession>
<dbReference type="EMBL" id="CP008748">
    <property type="protein sequence ID" value="ASI54151.1"/>
    <property type="molecule type" value="Genomic_DNA"/>
</dbReference>
<dbReference type="AlphaFoldDB" id="A0A063YIQ1"/>
<dbReference type="Proteomes" id="UP001233782">
    <property type="component" value="Unassembled WGS sequence"/>
</dbReference>
<keyword evidence="6" id="KW-1185">Reference proteome</keyword>
<dbReference type="GeneID" id="75105526"/>
<dbReference type="Proteomes" id="UP000294882">
    <property type="component" value="Unassembled WGS sequence"/>
</dbReference>
<evidence type="ECO:0000313" key="4">
    <source>
        <dbReference type="EMBL" id="TDU98052.1"/>
    </source>
</evidence>
<dbReference type="EMBL" id="SOCH01000002">
    <property type="protein sequence ID" value="TDU98052.1"/>
    <property type="molecule type" value="Genomic_DNA"/>
</dbReference>
<dbReference type="STRING" id="29559.NPL3_02295"/>
<protein>
    <recommendedName>
        <fullName evidence="8">Transmembrane protein</fullName>
    </recommendedName>
</protein>
<evidence type="ECO:0000313" key="7">
    <source>
        <dbReference type="Proteomes" id="UP000294882"/>
    </source>
</evidence>
<evidence type="ECO:0000313" key="3">
    <source>
        <dbReference type="EMBL" id="MDI3047702.1"/>
    </source>
</evidence>
<evidence type="ECO:0000313" key="2">
    <source>
        <dbReference type="EMBL" id="ASI54151.1"/>
    </source>
</evidence>
<evidence type="ECO:0000313" key="6">
    <source>
        <dbReference type="Proteomes" id="UP000264882"/>
    </source>
</evidence>
<feature type="transmembrane region" description="Helical" evidence="1">
    <location>
        <begin position="12"/>
        <end position="31"/>
    </location>
</feature>
<reference evidence="5" key="3">
    <citation type="submission" date="2022-07" db="EMBL/GenBank/DDBJ databases">
        <title>Complete genome of Mycoplasma hyosynoviae B1.</title>
        <authorList>
            <person name="Spergser J."/>
        </authorList>
    </citation>
    <scope>NUCLEOTIDE SEQUENCE</scope>
    <source>
        <strain evidence="5">B1</strain>
    </source>
</reference>
<sequence>MQPQQKAPTSQIVIYIILALLLAFLIAYFIWKILKGKILKKKELKIQKEKEQKSRMLFYDYIITFNEIINFTLKELQNFVPSIGKVKMTEIKDGANKLVTKLLKRDDFAQNFVEKEEYKEFLEHCELLATVNCNIWETKIPNSLSFFKTQYEQIPTTEHTKTYLELVQKSIKEQYYEK</sequence>
<dbReference type="Proteomes" id="UP001059349">
    <property type="component" value="Chromosome"/>
</dbReference>
<evidence type="ECO:0000313" key="5">
    <source>
        <dbReference type="EMBL" id="UTO25890.1"/>
    </source>
</evidence>
<dbReference type="NCBIfam" id="NF045939">
    <property type="entry name" value="MHJ_0274_fam"/>
    <property type="match status" value="1"/>
</dbReference>
<organism evidence="4 7">
    <name type="scientific">Metamycoplasma hyosynoviae</name>
    <dbReference type="NCBI Taxonomy" id="29559"/>
    <lineage>
        <taxon>Bacteria</taxon>
        <taxon>Bacillati</taxon>
        <taxon>Mycoplasmatota</taxon>
        <taxon>Mycoplasmoidales</taxon>
        <taxon>Metamycoplasmataceae</taxon>
        <taxon>Metamycoplasma</taxon>
    </lineage>
</organism>
<proteinExistence type="predicted"/>
<keyword evidence="1" id="KW-1133">Transmembrane helix</keyword>
<evidence type="ECO:0000256" key="1">
    <source>
        <dbReference type="SAM" id="Phobius"/>
    </source>
</evidence>
<dbReference type="KEGG" id="mhyv:MHSN_03165"/>